<name>A0ABV2AIZ5_9EUKA</name>
<dbReference type="CDD" id="cd04369">
    <property type="entry name" value="Bromodomain"/>
    <property type="match status" value="1"/>
</dbReference>
<dbReference type="SMART" id="SM00297">
    <property type="entry name" value="BROMO"/>
    <property type="match status" value="1"/>
</dbReference>
<dbReference type="Gene3D" id="1.20.920.10">
    <property type="entry name" value="Bromodomain-like"/>
    <property type="match status" value="1"/>
</dbReference>
<organism evidence="5 6">
    <name type="scientific">Bonamia ostreae</name>
    <dbReference type="NCBI Taxonomy" id="126728"/>
    <lineage>
        <taxon>Eukaryota</taxon>
        <taxon>Sar</taxon>
        <taxon>Rhizaria</taxon>
        <taxon>Endomyxa</taxon>
        <taxon>Ascetosporea</taxon>
        <taxon>Haplosporida</taxon>
        <taxon>Bonamia</taxon>
    </lineage>
</organism>
<sequence length="219" mass="25839">MFLIFYNIKKQSREWFSVKNVPEEEHNFYLNESIKQDCILILDRISKEDANNLFLNPVDLKLFPLYTRFIEKPIDLTTVKKKLNNGVYRETTDFSDDVRQIWLNCELFNNPGDVFSKSAKICSKLFEDLWARLLKKLDNFVRLEEENTYGFDRIMNKSSNSQLNKEISQNESKNVDKISDKEKMEIEQKAKAERLKLKNELIKMSQNNVDSISSATESE</sequence>
<evidence type="ECO:0000256" key="3">
    <source>
        <dbReference type="SAM" id="MobiDB-lite"/>
    </source>
</evidence>
<evidence type="ECO:0000256" key="2">
    <source>
        <dbReference type="PROSITE-ProRule" id="PRU00035"/>
    </source>
</evidence>
<evidence type="ECO:0000313" key="5">
    <source>
        <dbReference type="EMBL" id="MES1919660.1"/>
    </source>
</evidence>
<dbReference type="PANTHER" id="PTHR45926">
    <property type="entry name" value="OSJNBA0053K19.4 PROTEIN"/>
    <property type="match status" value="1"/>
</dbReference>
<dbReference type="PROSITE" id="PS50014">
    <property type="entry name" value="BROMODOMAIN_2"/>
    <property type="match status" value="1"/>
</dbReference>
<gene>
    <name evidence="5" type="ORF">MHBO_001452</name>
</gene>
<dbReference type="SUPFAM" id="SSF47370">
    <property type="entry name" value="Bromodomain"/>
    <property type="match status" value="1"/>
</dbReference>
<keyword evidence="1 2" id="KW-0103">Bromodomain</keyword>
<feature type="compositionally biased region" description="Polar residues" evidence="3">
    <location>
        <begin position="162"/>
        <end position="172"/>
    </location>
</feature>
<accession>A0ABV2AIZ5</accession>
<evidence type="ECO:0000259" key="4">
    <source>
        <dbReference type="PROSITE" id="PS50014"/>
    </source>
</evidence>
<feature type="domain" description="Bromo" evidence="4">
    <location>
        <begin position="46"/>
        <end position="116"/>
    </location>
</feature>
<feature type="compositionally biased region" description="Basic and acidic residues" evidence="3">
    <location>
        <begin position="173"/>
        <end position="182"/>
    </location>
</feature>
<dbReference type="Proteomes" id="UP001439008">
    <property type="component" value="Unassembled WGS sequence"/>
</dbReference>
<dbReference type="EMBL" id="JBDODL010000358">
    <property type="protein sequence ID" value="MES1919660.1"/>
    <property type="molecule type" value="Genomic_DNA"/>
</dbReference>
<keyword evidence="6" id="KW-1185">Reference proteome</keyword>
<proteinExistence type="predicted"/>
<comment type="caution">
    <text evidence="5">The sequence shown here is derived from an EMBL/GenBank/DDBJ whole genome shotgun (WGS) entry which is preliminary data.</text>
</comment>
<evidence type="ECO:0000313" key="6">
    <source>
        <dbReference type="Proteomes" id="UP001439008"/>
    </source>
</evidence>
<dbReference type="Pfam" id="PF00439">
    <property type="entry name" value="Bromodomain"/>
    <property type="match status" value="1"/>
</dbReference>
<dbReference type="PRINTS" id="PR00503">
    <property type="entry name" value="BROMODOMAIN"/>
</dbReference>
<evidence type="ECO:0000256" key="1">
    <source>
        <dbReference type="ARBA" id="ARBA00023117"/>
    </source>
</evidence>
<protein>
    <recommendedName>
        <fullName evidence="4">Bromo domain-containing protein</fullName>
    </recommendedName>
</protein>
<reference evidence="5 6" key="1">
    <citation type="journal article" date="2024" name="BMC Biol.">
        <title>Comparative genomics of Ascetosporea gives new insight into the evolutionary basis for animal parasitism in Rhizaria.</title>
        <authorList>
            <person name="Hiltunen Thoren M."/>
            <person name="Onut-Brannstrom I."/>
            <person name="Alfjorden A."/>
            <person name="Peckova H."/>
            <person name="Swords F."/>
            <person name="Hooper C."/>
            <person name="Holzer A.S."/>
            <person name="Bass D."/>
            <person name="Burki F."/>
        </authorList>
    </citation>
    <scope>NUCLEOTIDE SEQUENCE [LARGE SCALE GENOMIC DNA]</scope>
    <source>
        <strain evidence="5">20-A016</strain>
    </source>
</reference>
<feature type="region of interest" description="Disordered" evidence="3">
    <location>
        <begin position="162"/>
        <end position="182"/>
    </location>
</feature>
<dbReference type="InterPro" id="IPR036427">
    <property type="entry name" value="Bromodomain-like_sf"/>
</dbReference>
<dbReference type="InterPro" id="IPR001487">
    <property type="entry name" value="Bromodomain"/>
</dbReference>